<dbReference type="PROSITE" id="PS00041">
    <property type="entry name" value="HTH_ARAC_FAMILY_1"/>
    <property type="match status" value="1"/>
</dbReference>
<dbReference type="EMBL" id="CYZE01000029">
    <property type="protein sequence ID" value="CUP40978.1"/>
    <property type="molecule type" value="Genomic_DNA"/>
</dbReference>
<dbReference type="EMBL" id="QSSQ01000023">
    <property type="protein sequence ID" value="RGM01214.1"/>
    <property type="molecule type" value="Genomic_DNA"/>
</dbReference>
<evidence type="ECO:0000256" key="3">
    <source>
        <dbReference type="ARBA" id="ARBA00023163"/>
    </source>
</evidence>
<feature type="domain" description="HTH araC/xylS-type" evidence="4">
    <location>
        <begin position="222"/>
        <end position="319"/>
    </location>
</feature>
<evidence type="ECO:0000259" key="4">
    <source>
        <dbReference type="PROSITE" id="PS01124"/>
    </source>
</evidence>
<dbReference type="PRINTS" id="PR00032">
    <property type="entry name" value="HTHARAC"/>
</dbReference>
<dbReference type="Proteomes" id="UP000261257">
    <property type="component" value="Unassembled WGS sequence"/>
</dbReference>
<protein>
    <submittedName>
        <fullName evidence="5 6">Transcriptional regulator</fullName>
    </submittedName>
</protein>
<proteinExistence type="predicted"/>
<dbReference type="InterPro" id="IPR018060">
    <property type="entry name" value="HTH_AraC"/>
</dbReference>
<keyword evidence="1" id="KW-0805">Transcription regulation</keyword>
<dbReference type="InterPro" id="IPR020449">
    <property type="entry name" value="Tscrpt_reg_AraC-type_HTH"/>
</dbReference>
<dbReference type="GO" id="GO:0003700">
    <property type="term" value="F:DNA-binding transcription factor activity"/>
    <property type="evidence" value="ECO:0007669"/>
    <property type="project" value="InterPro"/>
</dbReference>
<dbReference type="SUPFAM" id="SSF46689">
    <property type="entry name" value="Homeodomain-like"/>
    <property type="match status" value="2"/>
</dbReference>
<evidence type="ECO:0000313" key="5">
    <source>
        <dbReference type="EMBL" id="CUP40978.1"/>
    </source>
</evidence>
<dbReference type="InterPro" id="IPR053142">
    <property type="entry name" value="PchR_regulatory_protein"/>
</dbReference>
<dbReference type="RefSeq" id="WP_055660580.1">
    <property type="nucleotide sequence ID" value="NZ_CABIXC010000029.1"/>
</dbReference>
<dbReference type="Gene3D" id="1.10.10.60">
    <property type="entry name" value="Homeodomain-like"/>
    <property type="match status" value="2"/>
</dbReference>
<dbReference type="Proteomes" id="UP000095651">
    <property type="component" value="Unassembled WGS sequence"/>
</dbReference>
<evidence type="ECO:0000256" key="2">
    <source>
        <dbReference type="ARBA" id="ARBA00023125"/>
    </source>
</evidence>
<accession>A0A174N370</accession>
<sequence length="319" mass="36846">MQDASRYFNDLFEQMPSEQVYEVLRNAPEEIGRFSICQKNTRQGIDLLDWRMNYQRDVHVYRRGENNRDEVQFVFCMNQGMVWEIEGIPRPVSMEKGNAYIYRNGDRTTWGYYPGKCDFVFKSVQIPVQVYRRLQNAYFEGREEISAERFSSAVESIEITPGICRILAELEQSGRYEDGIGRLYLEGKLLELLAASFEELLTCRKAQKRLCGITRTDQEAVREAKRILDRHLTDAPDCERLARAVGVSVSRLARLFSEITGKTIHSYLIERRLEHAALLLTEQKNVSQAAALSGYSNMSHFSASFKKKYGVLPKEYAGK</sequence>
<evidence type="ECO:0000313" key="7">
    <source>
        <dbReference type="Proteomes" id="UP000095651"/>
    </source>
</evidence>
<evidence type="ECO:0000313" key="6">
    <source>
        <dbReference type="EMBL" id="RGM01214.1"/>
    </source>
</evidence>
<name>A0A174N370_9FIRM</name>
<organism evidence="5 7">
    <name type="scientific">Hungatella hathewayi</name>
    <dbReference type="NCBI Taxonomy" id="154046"/>
    <lineage>
        <taxon>Bacteria</taxon>
        <taxon>Bacillati</taxon>
        <taxon>Bacillota</taxon>
        <taxon>Clostridia</taxon>
        <taxon>Lachnospirales</taxon>
        <taxon>Lachnospiraceae</taxon>
        <taxon>Hungatella</taxon>
    </lineage>
</organism>
<dbReference type="InterPro" id="IPR018062">
    <property type="entry name" value="HTH_AraC-typ_CS"/>
</dbReference>
<dbReference type="InterPro" id="IPR009057">
    <property type="entry name" value="Homeodomain-like_sf"/>
</dbReference>
<dbReference type="PROSITE" id="PS01124">
    <property type="entry name" value="HTH_ARAC_FAMILY_2"/>
    <property type="match status" value="1"/>
</dbReference>
<keyword evidence="2" id="KW-0238">DNA-binding</keyword>
<dbReference type="GO" id="GO:0043565">
    <property type="term" value="F:sequence-specific DNA binding"/>
    <property type="evidence" value="ECO:0007669"/>
    <property type="project" value="InterPro"/>
</dbReference>
<evidence type="ECO:0000256" key="1">
    <source>
        <dbReference type="ARBA" id="ARBA00023015"/>
    </source>
</evidence>
<dbReference type="SMART" id="SM00342">
    <property type="entry name" value="HTH_ARAC"/>
    <property type="match status" value="1"/>
</dbReference>
<dbReference type="PANTHER" id="PTHR47893">
    <property type="entry name" value="REGULATORY PROTEIN PCHR"/>
    <property type="match status" value="1"/>
</dbReference>
<evidence type="ECO:0000313" key="8">
    <source>
        <dbReference type="Proteomes" id="UP000261257"/>
    </source>
</evidence>
<keyword evidence="3" id="KW-0804">Transcription</keyword>
<dbReference type="AlphaFoldDB" id="A0A174N370"/>
<reference evidence="6 8" key="2">
    <citation type="submission" date="2018-08" db="EMBL/GenBank/DDBJ databases">
        <title>A genome reference for cultivated species of the human gut microbiota.</title>
        <authorList>
            <person name="Zou Y."/>
            <person name="Xue W."/>
            <person name="Luo G."/>
        </authorList>
    </citation>
    <scope>NUCLEOTIDE SEQUENCE [LARGE SCALE GENOMIC DNA]</scope>
    <source>
        <strain evidence="6 8">TF05-11AC</strain>
    </source>
</reference>
<dbReference type="Pfam" id="PF12833">
    <property type="entry name" value="HTH_18"/>
    <property type="match status" value="1"/>
</dbReference>
<dbReference type="PANTHER" id="PTHR47893:SF1">
    <property type="entry name" value="REGULATORY PROTEIN PCHR"/>
    <property type="match status" value="1"/>
</dbReference>
<gene>
    <name evidence="5" type="primary">araC_11</name>
    <name evidence="6" type="ORF">DXC39_19790</name>
    <name evidence="5" type="ORF">ERS852407_05855</name>
</gene>
<reference evidence="5 7" key="1">
    <citation type="submission" date="2015-09" db="EMBL/GenBank/DDBJ databases">
        <authorList>
            <consortium name="Pathogen Informatics"/>
        </authorList>
    </citation>
    <scope>NUCLEOTIDE SEQUENCE [LARGE SCALE GENOMIC DNA]</scope>
    <source>
        <strain evidence="5 7">2789STDY5608850</strain>
    </source>
</reference>